<keyword evidence="2" id="KW-1185">Reference proteome</keyword>
<dbReference type="RefSeq" id="WP_263593010.1">
    <property type="nucleotide sequence ID" value="NZ_CP107020.1"/>
</dbReference>
<name>A0ABY6FZI5_9MICO</name>
<proteinExistence type="predicted"/>
<protein>
    <submittedName>
        <fullName evidence="1">Uncharacterized protein</fullName>
    </submittedName>
</protein>
<organism evidence="1 2">
    <name type="scientific">Brachybacterium huguangmaarense</name>
    <dbReference type="NCBI Taxonomy" id="1652028"/>
    <lineage>
        <taxon>Bacteria</taxon>
        <taxon>Bacillati</taxon>
        <taxon>Actinomycetota</taxon>
        <taxon>Actinomycetes</taxon>
        <taxon>Micrococcales</taxon>
        <taxon>Dermabacteraceae</taxon>
        <taxon>Brachybacterium</taxon>
    </lineage>
</organism>
<dbReference type="Proteomes" id="UP001164305">
    <property type="component" value="Chromosome"/>
</dbReference>
<evidence type="ECO:0000313" key="2">
    <source>
        <dbReference type="Proteomes" id="UP001164305"/>
    </source>
</evidence>
<evidence type="ECO:0000313" key="1">
    <source>
        <dbReference type="EMBL" id="UYG15796.1"/>
    </source>
</evidence>
<dbReference type="EMBL" id="CP107020">
    <property type="protein sequence ID" value="UYG15796.1"/>
    <property type="molecule type" value="Genomic_DNA"/>
</dbReference>
<accession>A0ABY6FZI5</accession>
<gene>
    <name evidence="1" type="ORF">BRM3_09070</name>
</gene>
<reference evidence="1" key="1">
    <citation type="submission" date="2022-10" db="EMBL/GenBank/DDBJ databases">
        <title>Whole-Genome Sequencing of Brachybacterium huguangmaarense BRM-3, Isolated from Betula schmidtii.</title>
        <authorList>
            <person name="Haam D."/>
        </authorList>
    </citation>
    <scope>NUCLEOTIDE SEQUENCE</scope>
    <source>
        <strain evidence="1">BRM-3</strain>
    </source>
</reference>
<sequence length="52" mass="5460">MTALLAALAFLAHVAIVLACWPALRLLVLLIEDCWVGESAQVAAARRRAGGS</sequence>